<comment type="caution">
    <text evidence="9">The sequence shown here is derived from an EMBL/GenBank/DDBJ whole genome shotgun (WGS) entry which is preliminary data.</text>
</comment>
<gene>
    <name evidence="9" type="ORF">IAC53_01965</name>
</gene>
<feature type="transmembrane region" description="Helical" evidence="7">
    <location>
        <begin position="98"/>
        <end position="121"/>
    </location>
</feature>
<reference evidence="9" key="1">
    <citation type="submission" date="2020-10" db="EMBL/GenBank/DDBJ databases">
        <authorList>
            <person name="Gilroy R."/>
        </authorList>
    </citation>
    <scope>NUCLEOTIDE SEQUENCE</scope>
    <source>
        <strain evidence="9">ChiGjej1B1-19959</strain>
    </source>
</reference>
<evidence type="ECO:0000256" key="5">
    <source>
        <dbReference type="ARBA" id="ARBA00022989"/>
    </source>
</evidence>
<evidence type="ECO:0000256" key="3">
    <source>
        <dbReference type="ARBA" id="ARBA00022448"/>
    </source>
</evidence>
<evidence type="ECO:0000256" key="7">
    <source>
        <dbReference type="SAM" id="Phobius"/>
    </source>
</evidence>
<dbReference type="GO" id="GO:0005886">
    <property type="term" value="C:plasma membrane"/>
    <property type="evidence" value="ECO:0007669"/>
    <property type="project" value="UniProtKB-SubCell"/>
</dbReference>
<evidence type="ECO:0000256" key="6">
    <source>
        <dbReference type="ARBA" id="ARBA00023136"/>
    </source>
</evidence>
<reference evidence="9" key="2">
    <citation type="journal article" date="2021" name="PeerJ">
        <title>Extensive microbial diversity within the chicken gut microbiome revealed by metagenomics and culture.</title>
        <authorList>
            <person name="Gilroy R."/>
            <person name="Ravi A."/>
            <person name="Getino M."/>
            <person name="Pursley I."/>
            <person name="Horton D.L."/>
            <person name="Alikhan N.F."/>
            <person name="Baker D."/>
            <person name="Gharbi K."/>
            <person name="Hall N."/>
            <person name="Watson M."/>
            <person name="Adriaenssens E.M."/>
            <person name="Foster-Nyarko E."/>
            <person name="Jarju S."/>
            <person name="Secka A."/>
            <person name="Antonio M."/>
            <person name="Oren A."/>
            <person name="Chaudhuri R.R."/>
            <person name="La Ragione R."/>
            <person name="Hildebrand F."/>
            <person name="Pallen M.J."/>
        </authorList>
    </citation>
    <scope>NUCLEOTIDE SEQUENCE</scope>
    <source>
        <strain evidence="9">ChiGjej1B1-19959</strain>
    </source>
</reference>
<dbReference type="InterPro" id="IPR051788">
    <property type="entry name" value="MFS_Transporter"/>
</dbReference>
<keyword evidence="4 7" id="KW-0812">Transmembrane</keyword>
<dbReference type="Gene3D" id="1.20.1250.20">
    <property type="entry name" value="MFS general substrate transporter like domains"/>
    <property type="match status" value="1"/>
</dbReference>
<dbReference type="InterPro" id="IPR011701">
    <property type="entry name" value="MFS"/>
</dbReference>
<dbReference type="PANTHER" id="PTHR23514:SF3">
    <property type="entry name" value="BYPASS OF STOP CODON PROTEIN 6"/>
    <property type="match status" value="1"/>
</dbReference>
<dbReference type="EMBL" id="DVMW01000018">
    <property type="protein sequence ID" value="HIU35360.1"/>
    <property type="molecule type" value="Genomic_DNA"/>
</dbReference>
<comment type="subcellular location">
    <subcellularLocation>
        <location evidence="1">Cell membrane</location>
        <topology evidence="1">Multi-pass membrane protein</topology>
    </subcellularLocation>
</comment>
<evidence type="ECO:0000313" key="10">
    <source>
        <dbReference type="Proteomes" id="UP000824071"/>
    </source>
</evidence>
<feature type="transmembrane region" description="Helical" evidence="7">
    <location>
        <begin position="73"/>
        <end position="92"/>
    </location>
</feature>
<feature type="domain" description="Major facilitator superfamily (MFS) profile" evidence="8">
    <location>
        <begin position="8"/>
        <end position="403"/>
    </location>
</feature>
<dbReference type="PROSITE" id="PS50850">
    <property type="entry name" value="MFS"/>
    <property type="match status" value="1"/>
</dbReference>
<dbReference type="SUPFAM" id="SSF103473">
    <property type="entry name" value="MFS general substrate transporter"/>
    <property type="match status" value="1"/>
</dbReference>
<dbReference type="Proteomes" id="UP000824071">
    <property type="component" value="Unassembled WGS sequence"/>
</dbReference>
<evidence type="ECO:0000313" key="9">
    <source>
        <dbReference type="EMBL" id="HIU35360.1"/>
    </source>
</evidence>
<keyword evidence="5 7" id="KW-1133">Transmembrane helix</keyword>
<feature type="transmembrane region" description="Helical" evidence="7">
    <location>
        <begin position="278"/>
        <end position="295"/>
    </location>
</feature>
<feature type="transmembrane region" description="Helical" evidence="7">
    <location>
        <begin position="333"/>
        <end position="354"/>
    </location>
</feature>
<dbReference type="Pfam" id="PF07690">
    <property type="entry name" value="MFS_1"/>
    <property type="match status" value="1"/>
</dbReference>
<feature type="transmembrane region" description="Helical" evidence="7">
    <location>
        <begin position="374"/>
        <end position="397"/>
    </location>
</feature>
<feature type="transmembrane region" description="Helical" evidence="7">
    <location>
        <begin position="142"/>
        <end position="162"/>
    </location>
</feature>
<keyword evidence="3" id="KW-0813">Transport</keyword>
<feature type="transmembrane region" description="Helical" evidence="7">
    <location>
        <begin position="12"/>
        <end position="33"/>
    </location>
</feature>
<feature type="transmembrane region" description="Helical" evidence="7">
    <location>
        <begin position="39"/>
        <end position="61"/>
    </location>
</feature>
<dbReference type="AlphaFoldDB" id="A0A9D1IDD4"/>
<evidence type="ECO:0000256" key="2">
    <source>
        <dbReference type="ARBA" id="ARBA00008335"/>
    </source>
</evidence>
<name>A0A9D1IDD4_9FIRM</name>
<dbReference type="InterPro" id="IPR020846">
    <property type="entry name" value="MFS_dom"/>
</dbReference>
<proteinExistence type="inferred from homology"/>
<evidence type="ECO:0000256" key="4">
    <source>
        <dbReference type="ARBA" id="ARBA00022692"/>
    </source>
</evidence>
<sequence>MQRTYKGTTIACYIGYFVQAIINNLSPILFIVFQEKFGISLTQIGSLILINFLSQTVVDLISVKVVDRVGYKAVILASHACAAAGLVMLGVLPSVAPAPFSALVLATVISAMGSGMIEVTISPIVDAIPSDRKEADMSLLHSFYCWGQMTVVALSTLFVWFAGDRYWFVLPLLWACVPLCNLVNFLTLPFPKTLREDEKIPLKKLFSERNFRIAMLLMLCAGASELAMSQWSSFFAETGLGVTKVMGDLLGPCLFAVFMGLGRLLFGIYGSRIDLKKAMFACAVLCIACYTTTALSPNPLLALFGCALTGFSISLFWPGTFSLVSGLYPNGGAAMFGVLAILGDIGCSVGPWLVSFVSSAAQTADAALTDGGALKIGLGFGNLFPLLAILGLLLLGIRKKSKTSVDKP</sequence>
<feature type="transmembrane region" description="Helical" evidence="7">
    <location>
        <begin position="249"/>
        <end position="266"/>
    </location>
</feature>
<accession>A0A9D1IDD4</accession>
<protein>
    <submittedName>
        <fullName evidence="9">MFS transporter</fullName>
    </submittedName>
</protein>
<dbReference type="GO" id="GO:0022857">
    <property type="term" value="F:transmembrane transporter activity"/>
    <property type="evidence" value="ECO:0007669"/>
    <property type="project" value="InterPro"/>
</dbReference>
<feature type="transmembrane region" description="Helical" evidence="7">
    <location>
        <begin position="301"/>
        <end position="321"/>
    </location>
</feature>
<feature type="transmembrane region" description="Helical" evidence="7">
    <location>
        <begin position="211"/>
        <end position="229"/>
    </location>
</feature>
<feature type="transmembrane region" description="Helical" evidence="7">
    <location>
        <begin position="168"/>
        <end position="190"/>
    </location>
</feature>
<organism evidence="9 10">
    <name type="scientific">Candidatus Fimenecus excrementigallinarum</name>
    <dbReference type="NCBI Taxonomy" id="2840816"/>
    <lineage>
        <taxon>Bacteria</taxon>
        <taxon>Bacillati</taxon>
        <taxon>Bacillota</taxon>
        <taxon>Clostridia</taxon>
        <taxon>Candidatus Fimenecus</taxon>
    </lineage>
</organism>
<evidence type="ECO:0000256" key="1">
    <source>
        <dbReference type="ARBA" id="ARBA00004651"/>
    </source>
</evidence>
<comment type="similarity">
    <text evidence="2">Belongs to the major facilitator superfamily.</text>
</comment>
<dbReference type="PANTHER" id="PTHR23514">
    <property type="entry name" value="BYPASS OF STOP CODON PROTEIN 6"/>
    <property type="match status" value="1"/>
</dbReference>
<evidence type="ECO:0000259" key="8">
    <source>
        <dbReference type="PROSITE" id="PS50850"/>
    </source>
</evidence>
<keyword evidence="6 7" id="KW-0472">Membrane</keyword>
<dbReference type="InterPro" id="IPR036259">
    <property type="entry name" value="MFS_trans_sf"/>
</dbReference>